<reference evidence="1 2" key="1">
    <citation type="submission" date="2024-02" db="EMBL/GenBank/DDBJ databases">
        <title>Complete sequences of two Paenibacillus sp. strains and one Lysinibacillus strain isolated from the environment on STAA medium highlight biotechnological potential.</title>
        <authorList>
            <person name="Attere S.A."/>
            <person name="Piche L.C."/>
            <person name="Intertaglia L."/>
            <person name="Lami R."/>
            <person name="Charette S.J."/>
            <person name="Vincent A.T."/>
        </authorList>
    </citation>
    <scope>NUCLEOTIDE SEQUENCE [LARGE SCALE GENOMIC DNA]</scope>
    <source>
        <strain evidence="1 2">Y5S-7</strain>
        <plasmid evidence="1 2">pY5S7-1</plasmid>
    </source>
</reference>
<keyword evidence="1" id="KW-0614">Plasmid</keyword>
<sequence length="485" mass="56594">MSDNYLKPDKLTQGVISRILENSWRNKPNINKLELKEIHQVLVEHEIFGEIAKNIYVPIAEMTENTDEKLLKGIQLHRDRGKEEPKNKLNHVTLFPEKGFILKDGIHGAAFGRFQYVYRSKGDRIFWFESGIIEYRPVYSTIDEYGFQYAAVEFDGCNIFDDIGLDDIEHSPLNEAFGNGKIFISNLARIKKDFVRDYPIEYLLYPPDVEELSPFSVQLREQIWDSIIELIKELALNSKSEDERADLLNYLTDFMEEQNIQPNPYHIITLFDFYKENQSNINQSDFAELLSLVRKQSSPLDNTSNPIKANLLIKQLEGTPTGKENARAYHDLIYDCLTQIFKGNLKRGKKEIDLNEGRKRVDITFDNFDNSGFFSFIRDRYQIHCPKVFIECKNYSSDPKNPEIDQLLGRFGPNQGNFGILLCRQINDYTRLLRRCKDVIHQFKGYIIFLEDADIINLLKLKEASDEEGILDYLLIKWDQLILNN</sequence>
<evidence type="ECO:0008006" key="3">
    <source>
        <dbReference type="Google" id="ProtNLM"/>
    </source>
</evidence>
<geneLocation type="plasmid" evidence="1 2">
    <name>pY5S7-1</name>
</geneLocation>
<evidence type="ECO:0000313" key="2">
    <source>
        <dbReference type="Proteomes" id="UP001364764"/>
    </source>
</evidence>
<organism evidence="1 2">
    <name type="scientific">Paenibacillus amylolyticus</name>
    <dbReference type="NCBI Taxonomy" id="1451"/>
    <lineage>
        <taxon>Bacteria</taxon>
        <taxon>Bacillati</taxon>
        <taxon>Bacillota</taxon>
        <taxon>Bacilli</taxon>
        <taxon>Bacillales</taxon>
        <taxon>Paenibacillaceae</taxon>
        <taxon>Paenibacillus</taxon>
    </lineage>
</organism>
<evidence type="ECO:0000313" key="1">
    <source>
        <dbReference type="EMBL" id="WWP23875.1"/>
    </source>
</evidence>
<accession>A0ABD8B2I0</accession>
<proteinExistence type="predicted"/>
<dbReference type="Proteomes" id="UP001364764">
    <property type="component" value="Plasmid pY5S7-1"/>
</dbReference>
<dbReference type="RefSeq" id="WP_338709056.1">
    <property type="nucleotide sequence ID" value="NZ_CP145893.1"/>
</dbReference>
<protein>
    <recommendedName>
        <fullName evidence="3">Restriction endonuclease</fullName>
    </recommendedName>
</protein>
<dbReference type="EMBL" id="CP145893">
    <property type="protein sequence ID" value="WWP23875.1"/>
    <property type="molecule type" value="Genomic_DNA"/>
</dbReference>
<name>A0ABD8B2I0_PAEAM</name>
<dbReference type="GeneID" id="93480055"/>
<gene>
    <name evidence="1" type="ORF">V6668_31280</name>
</gene>
<dbReference type="AlphaFoldDB" id="A0ABD8B2I0"/>